<proteinExistence type="predicted"/>
<reference evidence="1 2" key="1">
    <citation type="submission" date="2017-09" db="EMBL/GenBank/DDBJ databases">
        <title>Comparative genomics of rhizobia isolated from Phaseolus vulgaris in China.</title>
        <authorList>
            <person name="Tong W."/>
        </authorList>
    </citation>
    <scope>NUCLEOTIDE SEQUENCE [LARGE SCALE GENOMIC DNA]</scope>
    <source>
        <strain evidence="1 2">FH14</strain>
    </source>
</reference>
<accession>A0ABX4JR68</accession>
<name>A0ABX4JR68_9HYPH</name>
<sequence length="90" mass="9515">MTISGNNGASAVRLGKLEFIRSDLIFESVFGGLLRGLGAGQPLAVLFGRLGGRLRWRGAIVTSPPRRYRARAPTMAPSFGVASEAGGRSR</sequence>
<protein>
    <submittedName>
        <fullName evidence="1">Uncharacterized protein</fullName>
    </submittedName>
</protein>
<evidence type="ECO:0000313" key="2">
    <source>
        <dbReference type="Proteomes" id="UP000219914"/>
    </source>
</evidence>
<organism evidence="1 2">
    <name type="scientific">Rhizobium hidalgonense</name>
    <dbReference type="NCBI Taxonomy" id="1538159"/>
    <lineage>
        <taxon>Bacteria</taxon>
        <taxon>Pseudomonadati</taxon>
        <taxon>Pseudomonadota</taxon>
        <taxon>Alphaproteobacteria</taxon>
        <taxon>Hyphomicrobiales</taxon>
        <taxon>Rhizobiaceae</taxon>
        <taxon>Rhizobium/Agrobacterium group</taxon>
        <taxon>Rhizobium</taxon>
    </lineage>
</organism>
<keyword evidence="2" id="KW-1185">Reference proteome</keyword>
<dbReference type="Proteomes" id="UP000219914">
    <property type="component" value="Unassembled WGS sequence"/>
</dbReference>
<gene>
    <name evidence="1" type="ORF">CO674_22920</name>
</gene>
<evidence type="ECO:0000313" key="1">
    <source>
        <dbReference type="EMBL" id="PDT21438.1"/>
    </source>
</evidence>
<comment type="caution">
    <text evidence="1">The sequence shown here is derived from an EMBL/GenBank/DDBJ whole genome shotgun (WGS) entry which is preliminary data.</text>
</comment>
<dbReference type="EMBL" id="NWSY01000018">
    <property type="protein sequence ID" value="PDT21438.1"/>
    <property type="molecule type" value="Genomic_DNA"/>
</dbReference>